<dbReference type="Pfam" id="PF13460">
    <property type="entry name" value="NAD_binding_10"/>
    <property type="match status" value="1"/>
</dbReference>
<dbReference type="EMBL" id="QAYG01000003">
    <property type="protein sequence ID" value="PTW60848.1"/>
    <property type="molecule type" value="Genomic_DNA"/>
</dbReference>
<proteinExistence type="predicted"/>
<dbReference type="RefSeq" id="WP_107989687.1">
    <property type="nucleotide sequence ID" value="NZ_QAYG01000003.1"/>
</dbReference>
<keyword evidence="3" id="KW-1185">Reference proteome</keyword>
<dbReference type="PANTHER" id="PTHR47129">
    <property type="entry name" value="QUINONE OXIDOREDUCTASE 2"/>
    <property type="match status" value="1"/>
</dbReference>
<evidence type="ECO:0000313" key="2">
    <source>
        <dbReference type="EMBL" id="PTW60848.1"/>
    </source>
</evidence>
<accession>A0A2T5VAS7</accession>
<dbReference type="CDD" id="cd05269">
    <property type="entry name" value="TMR_SDR_a"/>
    <property type="match status" value="1"/>
</dbReference>
<feature type="domain" description="NAD(P)-binding" evidence="1">
    <location>
        <begin position="8"/>
        <end position="186"/>
    </location>
</feature>
<dbReference type="OrthoDB" id="7771794at2"/>
<evidence type="ECO:0000313" key="3">
    <source>
        <dbReference type="Proteomes" id="UP000244081"/>
    </source>
</evidence>
<comment type="caution">
    <text evidence="2">The sequence shown here is derived from an EMBL/GenBank/DDBJ whole genome shotgun (WGS) entry which is preliminary data.</text>
</comment>
<name>A0A2T5VAS7_9HYPH</name>
<dbReference type="Proteomes" id="UP000244081">
    <property type="component" value="Unassembled WGS sequence"/>
</dbReference>
<dbReference type="InterPro" id="IPR016040">
    <property type="entry name" value="NAD(P)-bd_dom"/>
</dbReference>
<reference evidence="2 3" key="1">
    <citation type="submission" date="2018-04" db="EMBL/GenBank/DDBJ databases">
        <title>Genomic Encyclopedia of Archaeal and Bacterial Type Strains, Phase II (KMG-II): from individual species to whole genera.</title>
        <authorList>
            <person name="Goeker M."/>
        </authorList>
    </citation>
    <scope>NUCLEOTIDE SEQUENCE [LARGE SCALE GENOMIC DNA]</scope>
    <source>
        <strain evidence="2 3">DSM 23382</strain>
    </source>
</reference>
<dbReference type="SUPFAM" id="SSF51735">
    <property type="entry name" value="NAD(P)-binding Rossmann-fold domains"/>
    <property type="match status" value="1"/>
</dbReference>
<organism evidence="2 3">
    <name type="scientific">Breoghania corrubedonensis</name>
    <dbReference type="NCBI Taxonomy" id="665038"/>
    <lineage>
        <taxon>Bacteria</taxon>
        <taxon>Pseudomonadati</taxon>
        <taxon>Pseudomonadota</taxon>
        <taxon>Alphaproteobacteria</taxon>
        <taxon>Hyphomicrobiales</taxon>
        <taxon>Stappiaceae</taxon>
        <taxon>Breoghania</taxon>
    </lineage>
</organism>
<dbReference type="Gene3D" id="3.90.25.10">
    <property type="entry name" value="UDP-galactose 4-epimerase, domain 1"/>
    <property type="match status" value="1"/>
</dbReference>
<dbReference type="InterPro" id="IPR052718">
    <property type="entry name" value="NmrA-type_oxidoreductase"/>
</dbReference>
<sequence>MTTYLVTGANGQLGHLAVEALLKTVPAANVAALVRSAEKGAELKALGVDVRIGDYDKPETLEAAFKGIDRLLLVSSSQVGKRKVQHGNAIAAAKRAGVGLVAYTSLLHADAKLLKILSDEHNATEAALAGSGIPYVLLRNGWYTENLVQSLPHAIESGVYASAAGDGRFATATRADYAAAAAAVLTGAEIKPGTIYELAGDEAFTLTDFVAEAARQAEKPITYTSLPEADYRAALVAAGLPAPVADMLADSDTGAANGGLFDDSHTLSKLIGRPTTPYAETIAAALKA</sequence>
<dbReference type="PANTHER" id="PTHR47129:SF1">
    <property type="entry name" value="NMRA-LIKE DOMAIN-CONTAINING PROTEIN"/>
    <property type="match status" value="1"/>
</dbReference>
<dbReference type="InterPro" id="IPR036291">
    <property type="entry name" value="NAD(P)-bd_dom_sf"/>
</dbReference>
<evidence type="ECO:0000259" key="1">
    <source>
        <dbReference type="Pfam" id="PF13460"/>
    </source>
</evidence>
<dbReference type="AlphaFoldDB" id="A0A2T5VAS7"/>
<dbReference type="Gene3D" id="3.40.50.720">
    <property type="entry name" value="NAD(P)-binding Rossmann-like Domain"/>
    <property type="match status" value="1"/>
</dbReference>
<gene>
    <name evidence="2" type="ORF">C8N35_10327</name>
</gene>
<protein>
    <submittedName>
        <fullName evidence="2">NAD(P)H dehydrogenase (Quinone)</fullName>
    </submittedName>
</protein>